<dbReference type="InterPro" id="IPR018239">
    <property type="entry name" value="DNA_ligase_AS"/>
</dbReference>
<protein>
    <recommendedName>
        <fullName evidence="3 15">DNA ligase</fullName>
        <ecNumber evidence="2 15">6.5.1.2</ecNumber>
    </recommendedName>
    <alternativeName>
        <fullName evidence="15">Polydeoxyribonucleotide synthase [NAD(+)]</fullName>
    </alternativeName>
</protein>
<evidence type="ECO:0000256" key="6">
    <source>
        <dbReference type="ARBA" id="ARBA00022723"/>
    </source>
</evidence>
<evidence type="ECO:0000256" key="7">
    <source>
        <dbReference type="ARBA" id="ARBA00022763"/>
    </source>
</evidence>
<dbReference type="RefSeq" id="WP_013841345.1">
    <property type="nucleotide sequence ID" value="NC_015589.1"/>
</dbReference>
<evidence type="ECO:0000256" key="12">
    <source>
        <dbReference type="ARBA" id="ARBA00023211"/>
    </source>
</evidence>
<name>F6DPJ7_DESRL</name>
<dbReference type="InterPro" id="IPR012340">
    <property type="entry name" value="NA-bd_OB-fold"/>
</dbReference>
<evidence type="ECO:0000313" key="17">
    <source>
        <dbReference type="EMBL" id="AEG59574.1"/>
    </source>
</evidence>
<dbReference type="NCBIfam" id="NF005932">
    <property type="entry name" value="PRK07956.1"/>
    <property type="match status" value="1"/>
</dbReference>
<accession>F6DPJ7</accession>
<dbReference type="GO" id="GO:0046872">
    <property type="term" value="F:metal ion binding"/>
    <property type="evidence" value="ECO:0007669"/>
    <property type="project" value="UniProtKB-KW"/>
</dbReference>
<dbReference type="SUPFAM" id="SSF50249">
    <property type="entry name" value="Nucleic acid-binding proteins"/>
    <property type="match status" value="1"/>
</dbReference>
<reference evidence="17 18" key="2">
    <citation type="journal article" date="2012" name="Stand. Genomic Sci.">
        <title>Complete genome sequence of the sulfate-reducing firmicute Desulfotomaculum ruminis type strain (DL(T)).</title>
        <authorList>
            <person name="Spring S."/>
            <person name="Visser M."/>
            <person name="Lu M."/>
            <person name="Copeland A."/>
            <person name="Lapidus A."/>
            <person name="Lucas S."/>
            <person name="Cheng J.F."/>
            <person name="Han C."/>
            <person name="Tapia R."/>
            <person name="Goodwin L.A."/>
            <person name="Pitluck S."/>
            <person name="Ivanova N."/>
            <person name="Land M."/>
            <person name="Hauser L."/>
            <person name="Larimer F."/>
            <person name="Rohde M."/>
            <person name="Goker M."/>
            <person name="Detter J.C."/>
            <person name="Kyrpides N.C."/>
            <person name="Woyke T."/>
            <person name="Schaap P.J."/>
            <person name="Plugge C.M."/>
            <person name="Muyzer G."/>
            <person name="Kuever J."/>
            <person name="Pereira I.A."/>
            <person name="Parshina S.N."/>
            <person name="Bernier-Latmani R."/>
            <person name="Stams A.J."/>
            <person name="Klenk H.P."/>
        </authorList>
    </citation>
    <scope>NUCLEOTIDE SEQUENCE [LARGE SCALE GENOMIC DNA]</scope>
    <source>
        <strain evidence="18">ATCC 23193 / DSM 2154 / NCIB 8452 / DL</strain>
    </source>
</reference>
<dbReference type="AlphaFoldDB" id="F6DPJ7"/>
<feature type="binding site" evidence="15">
    <location>
        <position position="116"/>
    </location>
    <ligand>
        <name>NAD(+)</name>
        <dbReference type="ChEBI" id="CHEBI:57540"/>
    </ligand>
</feature>
<keyword evidence="9 15" id="KW-0460">Magnesium</keyword>
<dbReference type="SUPFAM" id="SSF52113">
    <property type="entry name" value="BRCT domain"/>
    <property type="match status" value="1"/>
</dbReference>
<comment type="cofactor">
    <cofactor evidence="15">
        <name>Mg(2+)</name>
        <dbReference type="ChEBI" id="CHEBI:18420"/>
    </cofactor>
    <cofactor evidence="15">
        <name>Mn(2+)</name>
        <dbReference type="ChEBI" id="CHEBI:29035"/>
    </cofactor>
</comment>
<dbReference type="OrthoDB" id="9759736at2"/>
<dbReference type="EC" id="6.5.1.2" evidence="2 15"/>
<evidence type="ECO:0000256" key="4">
    <source>
        <dbReference type="ARBA" id="ARBA00022598"/>
    </source>
</evidence>
<evidence type="ECO:0000256" key="2">
    <source>
        <dbReference type="ARBA" id="ARBA00012722"/>
    </source>
</evidence>
<dbReference type="HOGENOM" id="CLU_007764_2_1_9"/>
<keyword evidence="4 15" id="KW-0436">Ligase</keyword>
<dbReference type="SMART" id="SM00278">
    <property type="entry name" value="HhH1"/>
    <property type="match status" value="2"/>
</dbReference>
<dbReference type="CDD" id="cd17748">
    <property type="entry name" value="BRCT_DNA_ligase_like"/>
    <property type="match status" value="1"/>
</dbReference>
<dbReference type="HAMAP" id="MF_01588">
    <property type="entry name" value="DNA_ligase_A"/>
    <property type="match status" value="1"/>
</dbReference>
<evidence type="ECO:0000256" key="11">
    <source>
        <dbReference type="ARBA" id="ARBA00023204"/>
    </source>
</evidence>
<dbReference type="InterPro" id="IPR001679">
    <property type="entry name" value="DNA_ligase"/>
</dbReference>
<dbReference type="FunFam" id="1.10.150.20:FF:000007">
    <property type="entry name" value="DNA ligase"/>
    <property type="match status" value="1"/>
</dbReference>
<dbReference type="GO" id="GO:0005829">
    <property type="term" value="C:cytosol"/>
    <property type="evidence" value="ECO:0007669"/>
    <property type="project" value="TreeGrafter"/>
</dbReference>
<dbReference type="Gene3D" id="1.10.287.610">
    <property type="entry name" value="Helix hairpin bin"/>
    <property type="match status" value="1"/>
</dbReference>
<keyword evidence="10 15" id="KW-0520">NAD</keyword>
<feature type="binding site" evidence="15">
    <location>
        <position position="139"/>
    </location>
    <ligand>
        <name>NAD(+)</name>
        <dbReference type="ChEBI" id="CHEBI:57540"/>
    </ligand>
</feature>
<dbReference type="SUPFAM" id="SSF47781">
    <property type="entry name" value="RuvA domain 2-like"/>
    <property type="match status" value="1"/>
</dbReference>
<dbReference type="PROSITE" id="PS01055">
    <property type="entry name" value="DNA_LIGASE_N1"/>
    <property type="match status" value="1"/>
</dbReference>
<dbReference type="PIRSF" id="PIRSF001604">
    <property type="entry name" value="LigA"/>
    <property type="match status" value="1"/>
</dbReference>
<feature type="binding site" evidence="15">
    <location>
        <position position="426"/>
    </location>
    <ligand>
        <name>Zn(2+)</name>
        <dbReference type="ChEBI" id="CHEBI:29105"/>
    </ligand>
</feature>
<dbReference type="FunFam" id="2.40.50.140:FF:000012">
    <property type="entry name" value="DNA ligase"/>
    <property type="match status" value="1"/>
</dbReference>
<dbReference type="PANTHER" id="PTHR23389:SF9">
    <property type="entry name" value="DNA LIGASE"/>
    <property type="match status" value="1"/>
</dbReference>
<dbReference type="Pfam" id="PF03119">
    <property type="entry name" value="DNA_ligase_ZBD"/>
    <property type="match status" value="1"/>
</dbReference>
<dbReference type="InterPro" id="IPR041663">
    <property type="entry name" value="DisA/LigA_HHH"/>
</dbReference>
<dbReference type="Pfam" id="PF00533">
    <property type="entry name" value="BRCT"/>
    <property type="match status" value="1"/>
</dbReference>
<comment type="catalytic activity">
    <reaction evidence="13 15">
        <text>NAD(+) + (deoxyribonucleotide)n-3'-hydroxyl + 5'-phospho-(deoxyribonucleotide)m = (deoxyribonucleotide)n+m + AMP + beta-nicotinamide D-nucleotide.</text>
        <dbReference type="EC" id="6.5.1.2"/>
    </reaction>
</comment>
<feature type="binding site" evidence="15">
    <location>
        <position position="411"/>
    </location>
    <ligand>
        <name>Zn(2+)</name>
        <dbReference type="ChEBI" id="CHEBI:29105"/>
    </ligand>
</feature>
<organism evidence="17 18">
    <name type="scientific">Desulforamulus ruminis (strain ATCC 23193 / DSM 2154 / NCIMB 8452 / DL)</name>
    <name type="common">Desulfotomaculum ruminis</name>
    <dbReference type="NCBI Taxonomy" id="696281"/>
    <lineage>
        <taxon>Bacteria</taxon>
        <taxon>Bacillati</taxon>
        <taxon>Bacillota</taxon>
        <taxon>Clostridia</taxon>
        <taxon>Eubacteriales</taxon>
        <taxon>Peptococcaceae</taxon>
        <taxon>Desulforamulus</taxon>
    </lineage>
</organism>
<dbReference type="PROSITE" id="PS50172">
    <property type="entry name" value="BRCT"/>
    <property type="match status" value="1"/>
</dbReference>
<keyword evidence="8 15" id="KW-0862">Zinc</keyword>
<sequence>MSDGTQRIKNRLEELRREINQHNYQYYVLDQPTITDDQYDRLMQELLRLEAENPEWVTSDSPSQRVGGQVQKGFASVPHRIPMLSLGNAFGEQDLKEFDRRVRSGLDGEEVEYVVELKIDGLAISLWYEKGIFIRGTTRGDGEFGEDITANLRTVKAIPLRLKEDIPFLEVRGEAFMPKDSFVKLNEMREEAGEALFANPRNAAAGSLRQLDTRITASRNLSAFMYAIGYLEGPDPGSHARGLAWLRELGFRVNSQHKVCEDMEEVLEYCRRWQEKRFDLPYAIDGLVIKVNSLQQQQRLGATLKSPRWAIAYKFPAEQAVSTIRDITVRVGRTGVLTPSAILEPVQLAGTTVSKATLHNEDIVRQKDIRIGDKALIQKAGDIIPEVVRVYPEERTGEEKPFVMPTTCPECHAPVVRMEGEAACRCSNRNCPAISREGVIHFVSRGAMDILGLGESIVTQLIREGLVRDPADLYRLQYEDLICLERMGARSSQNLLEAVEASKKNTLAQLLFGLGIRHVGDRAAKILARRFGSMKALMEATLEELTEIPEIGVKIAGSIVDYFSKAENLDLIQRLAAAGVNMEGEKEHRDAGELPLSGKTFVVTGTLEGFSRQEAQKAIEERGGKVSGSVSKKTDYVVVGENPGSKQEKALQLGVVLLNEADFVALLNRFSS</sequence>
<dbReference type="FunFam" id="3.40.50.10190:FF:000054">
    <property type="entry name" value="DNA ligase"/>
    <property type="match status" value="1"/>
</dbReference>
<comment type="similarity">
    <text evidence="14 15">Belongs to the NAD-dependent DNA ligase family. LigA subfamily.</text>
</comment>
<evidence type="ECO:0000256" key="1">
    <source>
        <dbReference type="ARBA" id="ARBA00004067"/>
    </source>
</evidence>
<feature type="binding site" evidence="15">
    <location>
        <begin position="85"/>
        <end position="86"/>
    </location>
    <ligand>
        <name>NAD(+)</name>
        <dbReference type="ChEBI" id="CHEBI:57540"/>
    </ligand>
</feature>
<evidence type="ECO:0000313" key="18">
    <source>
        <dbReference type="Proteomes" id="UP000009234"/>
    </source>
</evidence>
<reference evidence="18" key="1">
    <citation type="submission" date="2011-05" db="EMBL/GenBank/DDBJ databases">
        <title>Complete sequence of Desulfotomaculum ruminis DSM 2154.</title>
        <authorList>
            <person name="Lucas S."/>
            <person name="Copeland A."/>
            <person name="Lapidus A."/>
            <person name="Cheng J.-F."/>
            <person name="Goodwin L."/>
            <person name="Pitluck S."/>
            <person name="Lu M."/>
            <person name="Detter J.C."/>
            <person name="Han C."/>
            <person name="Tapia R."/>
            <person name="Land M."/>
            <person name="Hauser L."/>
            <person name="Kyrpides N."/>
            <person name="Ivanova N."/>
            <person name="Mikhailova N."/>
            <person name="Pagani I."/>
            <person name="Stams A.J.M."/>
            <person name="Plugge C.M."/>
            <person name="Muyzer G."/>
            <person name="Kuever J."/>
            <person name="Parshina S.N."/>
            <person name="Ivanova A.E."/>
            <person name="Nazina T.N."/>
            <person name="Brambilla E."/>
            <person name="Spring S."/>
            <person name="Klenk H.-P."/>
            <person name="Woyke T."/>
        </authorList>
    </citation>
    <scope>NUCLEOTIDE SEQUENCE [LARGE SCALE GENOMIC DNA]</scope>
    <source>
        <strain evidence="18">ATCC 23193 / DSM 2154 / NCIB 8452 / DL</strain>
    </source>
</reference>
<dbReference type="Gene3D" id="2.40.50.140">
    <property type="entry name" value="Nucleic acid-binding proteins"/>
    <property type="match status" value="1"/>
</dbReference>
<keyword evidence="12 15" id="KW-0464">Manganese</keyword>
<dbReference type="Pfam" id="PF03120">
    <property type="entry name" value="OB_DNA_ligase"/>
    <property type="match status" value="1"/>
</dbReference>
<keyword evidence="5 15" id="KW-0235">DNA replication</keyword>
<dbReference type="Gene3D" id="3.30.470.30">
    <property type="entry name" value="DNA ligase/mRNA capping enzyme"/>
    <property type="match status" value="1"/>
</dbReference>
<dbReference type="Gene3D" id="6.20.10.30">
    <property type="match status" value="1"/>
</dbReference>
<dbReference type="GO" id="GO:0006260">
    <property type="term" value="P:DNA replication"/>
    <property type="evidence" value="ECO:0007669"/>
    <property type="project" value="UniProtKB-KW"/>
</dbReference>
<feature type="binding site" evidence="15">
    <location>
        <position position="174"/>
    </location>
    <ligand>
        <name>NAD(+)</name>
        <dbReference type="ChEBI" id="CHEBI:57540"/>
    </ligand>
</feature>
<dbReference type="GO" id="GO:0003677">
    <property type="term" value="F:DNA binding"/>
    <property type="evidence" value="ECO:0007669"/>
    <property type="project" value="InterPro"/>
</dbReference>
<dbReference type="SUPFAM" id="SSF56091">
    <property type="entry name" value="DNA ligase/mRNA capping enzyme, catalytic domain"/>
    <property type="match status" value="1"/>
</dbReference>
<dbReference type="KEGG" id="dru:Desru_1300"/>
<dbReference type="Pfam" id="PF22745">
    <property type="entry name" value="Nlig-Ia"/>
    <property type="match status" value="1"/>
</dbReference>
<evidence type="ECO:0000256" key="5">
    <source>
        <dbReference type="ARBA" id="ARBA00022705"/>
    </source>
</evidence>
<keyword evidence="7 15" id="KW-0227">DNA damage</keyword>
<keyword evidence="6 15" id="KW-0479">Metal-binding</keyword>
<evidence type="ECO:0000256" key="13">
    <source>
        <dbReference type="ARBA" id="ARBA00034005"/>
    </source>
</evidence>
<dbReference type="Gene3D" id="1.10.150.20">
    <property type="entry name" value="5' to 3' exonuclease, C-terminal subdomain"/>
    <property type="match status" value="2"/>
</dbReference>
<comment type="function">
    <text evidence="1 15">DNA ligase that catalyzes the formation of phosphodiester linkages between 5'-phosphoryl and 3'-hydroxyl groups in double-stranded DNA using NAD as a coenzyme and as the energy source for the reaction. It is essential for DNA replication and repair of damaged DNA.</text>
</comment>
<dbReference type="FunFam" id="1.10.150.20:FF:000006">
    <property type="entry name" value="DNA ligase"/>
    <property type="match status" value="1"/>
</dbReference>
<evidence type="ECO:0000256" key="3">
    <source>
        <dbReference type="ARBA" id="ARBA00013308"/>
    </source>
</evidence>
<evidence type="ECO:0000259" key="16">
    <source>
        <dbReference type="PROSITE" id="PS50172"/>
    </source>
</evidence>
<dbReference type="SMART" id="SM00292">
    <property type="entry name" value="BRCT"/>
    <property type="match status" value="1"/>
</dbReference>
<evidence type="ECO:0000256" key="8">
    <source>
        <dbReference type="ARBA" id="ARBA00022833"/>
    </source>
</evidence>
<feature type="binding site" evidence="15">
    <location>
        <position position="290"/>
    </location>
    <ligand>
        <name>NAD(+)</name>
        <dbReference type="ChEBI" id="CHEBI:57540"/>
    </ligand>
</feature>
<evidence type="ECO:0000256" key="14">
    <source>
        <dbReference type="ARBA" id="ARBA00060881"/>
    </source>
</evidence>
<dbReference type="InterPro" id="IPR003583">
    <property type="entry name" value="Hlx-hairpin-Hlx_DNA-bd_motif"/>
</dbReference>
<dbReference type="InterPro" id="IPR010994">
    <property type="entry name" value="RuvA_2-like"/>
</dbReference>
<feature type="active site" description="N6-AMP-lysine intermediate" evidence="15">
    <location>
        <position position="118"/>
    </location>
</feature>
<dbReference type="Proteomes" id="UP000009234">
    <property type="component" value="Chromosome"/>
</dbReference>
<feature type="binding site" evidence="15">
    <location>
        <position position="314"/>
    </location>
    <ligand>
        <name>NAD(+)</name>
        <dbReference type="ChEBI" id="CHEBI:57540"/>
    </ligand>
</feature>
<evidence type="ECO:0000256" key="9">
    <source>
        <dbReference type="ARBA" id="ARBA00022842"/>
    </source>
</evidence>
<dbReference type="FunFam" id="1.10.287.610:FF:000002">
    <property type="entry name" value="DNA ligase"/>
    <property type="match status" value="1"/>
</dbReference>
<dbReference type="EMBL" id="CP002780">
    <property type="protein sequence ID" value="AEG59574.1"/>
    <property type="molecule type" value="Genomic_DNA"/>
</dbReference>
<dbReference type="InterPro" id="IPR013839">
    <property type="entry name" value="DNAligase_adenylation"/>
</dbReference>
<proteinExistence type="inferred from homology"/>
<feature type="domain" description="BRCT" evidence="16">
    <location>
        <begin position="591"/>
        <end position="664"/>
    </location>
</feature>
<dbReference type="GO" id="GO:0006281">
    <property type="term" value="P:DNA repair"/>
    <property type="evidence" value="ECO:0007669"/>
    <property type="project" value="UniProtKB-KW"/>
</dbReference>
<dbReference type="CDD" id="cd00114">
    <property type="entry name" value="LIGANc"/>
    <property type="match status" value="1"/>
</dbReference>
<keyword evidence="11 15" id="KW-0234">DNA repair</keyword>
<dbReference type="Pfam" id="PF01653">
    <property type="entry name" value="DNA_ligase_aden"/>
    <property type="match status" value="1"/>
</dbReference>
<dbReference type="PANTHER" id="PTHR23389">
    <property type="entry name" value="CHROMOSOME TRANSMISSION FIDELITY FACTOR 18"/>
    <property type="match status" value="1"/>
</dbReference>
<evidence type="ECO:0000256" key="10">
    <source>
        <dbReference type="ARBA" id="ARBA00023027"/>
    </source>
</evidence>
<feature type="binding site" evidence="15">
    <location>
        <position position="408"/>
    </location>
    <ligand>
        <name>Zn(2+)</name>
        <dbReference type="ChEBI" id="CHEBI:29105"/>
    </ligand>
</feature>
<feature type="binding site" evidence="15">
    <location>
        <position position="431"/>
    </location>
    <ligand>
        <name>Zn(2+)</name>
        <dbReference type="ChEBI" id="CHEBI:29105"/>
    </ligand>
</feature>
<feature type="binding site" evidence="15">
    <location>
        <begin position="36"/>
        <end position="40"/>
    </location>
    <ligand>
        <name>NAD(+)</name>
        <dbReference type="ChEBI" id="CHEBI:57540"/>
    </ligand>
</feature>
<dbReference type="InterPro" id="IPR004149">
    <property type="entry name" value="Znf_DNAligase_C4"/>
</dbReference>
<dbReference type="InterPro" id="IPR001357">
    <property type="entry name" value="BRCT_dom"/>
</dbReference>
<dbReference type="eggNOG" id="COG0272">
    <property type="taxonomic scope" value="Bacteria"/>
</dbReference>
<dbReference type="FunFam" id="3.30.470.30:FF:000001">
    <property type="entry name" value="DNA ligase"/>
    <property type="match status" value="1"/>
</dbReference>
<evidence type="ECO:0000256" key="15">
    <source>
        <dbReference type="HAMAP-Rule" id="MF_01588"/>
    </source>
</evidence>
<dbReference type="SMART" id="SM00532">
    <property type="entry name" value="LIGANc"/>
    <property type="match status" value="1"/>
</dbReference>
<gene>
    <name evidence="15" type="primary">ligA</name>
    <name evidence="17" type="ordered locus">Desru_1300</name>
</gene>
<dbReference type="NCBIfam" id="TIGR00575">
    <property type="entry name" value="dnlj"/>
    <property type="match status" value="1"/>
</dbReference>
<dbReference type="STRING" id="696281.Desru_1300"/>
<dbReference type="Gene3D" id="3.40.50.10190">
    <property type="entry name" value="BRCT domain"/>
    <property type="match status" value="1"/>
</dbReference>
<dbReference type="InterPro" id="IPR036420">
    <property type="entry name" value="BRCT_dom_sf"/>
</dbReference>
<keyword evidence="18" id="KW-1185">Reference proteome</keyword>
<dbReference type="InterPro" id="IPR004150">
    <property type="entry name" value="NAD_DNA_ligase_OB"/>
</dbReference>
<dbReference type="InterPro" id="IPR013840">
    <property type="entry name" value="DNAligase_N"/>
</dbReference>
<dbReference type="GO" id="GO:0003911">
    <property type="term" value="F:DNA ligase (NAD+) activity"/>
    <property type="evidence" value="ECO:0007669"/>
    <property type="project" value="UniProtKB-UniRule"/>
</dbReference>
<dbReference type="Pfam" id="PF12826">
    <property type="entry name" value="HHH_2"/>
    <property type="match status" value="1"/>
</dbReference>